<dbReference type="Gene3D" id="3.30.10.20">
    <property type="match status" value="3"/>
</dbReference>
<dbReference type="SUPFAM" id="SSF56112">
    <property type="entry name" value="Protein kinase-like (PK-like)"/>
    <property type="match status" value="1"/>
</dbReference>
<evidence type="ECO:0000256" key="3">
    <source>
        <dbReference type="ARBA" id="ARBA00022679"/>
    </source>
</evidence>
<protein>
    <recommendedName>
        <fullName evidence="1">non-specific serine/threonine protein kinase</fullName>
        <ecNumber evidence="1">2.7.11.1</ecNumber>
    </recommendedName>
</protein>
<evidence type="ECO:0000256" key="10">
    <source>
        <dbReference type="SAM" id="MobiDB-lite"/>
    </source>
</evidence>
<dbReference type="FunFam" id="1.10.510.10:FF:000021">
    <property type="entry name" value="Serine/threonine protein kinase"/>
    <property type="match status" value="1"/>
</dbReference>
<keyword evidence="4 9" id="KW-0547">Nucleotide-binding</keyword>
<dbReference type="PROSITE" id="PS00107">
    <property type="entry name" value="PROTEIN_KINASE_ATP"/>
    <property type="match status" value="1"/>
</dbReference>
<feature type="region of interest" description="Disordered" evidence="10">
    <location>
        <begin position="304"/>
        <end position="371"/>
    </location>
</feature>
<dbReference type="Pfam" id="PF00069">
    <property type="entry name" value="Pkinase"/>
    <property type="match status" value="1"/>
</dbReference>
<dbReference type="OrthoDB" id="9788659at2"/>
<evidence type="ECO:0000313" key="14">
    <source>
        <dbReference type="EMBL" id="RGS42938.1"/>
    </source>
</evidence>
<gene>
    <name evidence="14" type="primary">pknB</name>
    <name evidence="14" type="ORF">DWX94_06780</name>
</gene>
<dbReference type="PANTHER" id="PTHR43289">
    <property type="entry name" value="MITOGEN-ACTIVATED PROTEIN KINASE KINASE KINASE 20-RELATED"/>
    <property type="match status" value="1"/>
</dbReference>
<feature type="domain" description="PASTA" evidence="13">
    <location>
        <begin position="436"/>
        <end position="503"/>
    </location>
</feature>
<dbReference type="InterPro" id="IPR011009">
    <property type="entry name" value="Kinase-like_dom_sf"/>
</dbReference>
<accession>A0A3R5WLI5</accession>
<dbReference type="Gene3D" id="3.30.200.20">
    <property type="entry name" value="Phosphorylase Kinase, domain 1"/>
    <property type="match status" value="1"/>
</dbReference>
<keyword evidence="11" id="KW-0472">Membrane</keyword>
<dbReference type="NCBIfam" id="NF033483">
    <property type="entry name" value="PknB_PASTA_kin"/>
    <property type="match status" value="1"/>
</dbReference>
<dbReference type="InterPro" id="IPR017441">
    <property type="entry name" value="Protein_kinase_ATP_BS"/>
</dbReference>
<name>A0A3R5WLI5_9FIRM</name>
<feature type="compositionally biased region" description="Acidic residues" evidence="10">
    <location>
        <begin position="340"/>
        <end position="371"/>
    </location>
</feature>
<evidence type="ECO:0000259" key="13">
    <source>
        <dbReference type="PROSITE" id="PS51178"/>
    </source>
</evidence>
<dbReference type="CDD" id="cd14014">
    <property type="entry name" value="STKc_PknB_like"/>
    <property type="match status" value="1"/>
</dbReference>
<dbReference type="SMART" id="SM00740">
    <property type="entry name" value="PASTA"/>
    <property type="match status" value="3"/>
</dbReference>
<dbReference type="InterPro" id="IPR000719">
    <property type="entry name" value="Prot_kinase_dom"/>
</dbReference>
<feature type="transmembrane region" description="Helical" evidence="11">
    <location>
        <begin position="379"/>
        <end position="406"/>
    </location>
</feature>
<evidence type="ECO:0000256" key="4">
    <source>
        <dbReference type="ARBA" id="ARBA00022741"/>
    </source>
</evidence>
<dbReference type="AlphaFoldDB" id="A0A3R5WLI5"/>
<keyword evidence="2" id="KW-0723">Serine/threonine-protein kinase</keyword>
<evidence type="ECO:0000256" key="11">
    <source>
        <dbReference type="SAM" id="Phobius"/>
    </source>
</evidence>
<feature type="binding site" evidence="9">
    <location>
        <position position="41"/>
    </location>
    <ligand>
        <name>ATP</name>
        <dbReference type="ChEBI" id="CHEBI:30616"/>
    </ligand>
</feature>
<dbReference type="EC" id="2.7.11.1" evidence="1"/>
<dbReference type="Pfam" id="PF03793">
    <property type="entry name" value="PASTA"/>
    <property type="match status" value="3"/>
</dbReference>
<keyword evidence="11" id="KW-0812">Transmembrane</keyword>
<feature type="domain" description="PASTA" evidence="13">
    <location>
        <begin position="572"/>
        <end position="639"/>
    </location>
</feature>
<evidence type="ECO:0000256" key="5">
    <source>
        <dbReference type="ARBA" id="ARBA00022777"/>
    </source>
</evidence>
<evidence type="ECO:0000256" key="2">
    <source>
        <dbReference type="ARBA" id="ARBA00022527"/>
    </source>
</evidence>
<dbReference type="SMART" id="SM00220">
    <property type="entry name" value="S_TKc"/>
    <property type="match status" value="1"/>
</dbReference>
<dbReference type="PROSITE" id="PS50011">
    <property type="entry name" value="PROTEIN_KINASE_DOM"/>
    <property type="match status" value="1"/>
</dbReference>
<dbReference type="FunFam" id="3.30.200.20:FF:000035">
    <property type="entry name" value="Serine/threonine protein kinase Stk1"/>
    <property type="match status" value="1"/>
</dbReference>
<feature type="domain" description="Protein kinase" evidence="12">
    <location>
        <begin position="12"/>
        <end position="275"/>
    </location>
</feature>
<reference evidence="14 15" key="1">
    <citation type="submission" date="2018-08" db="EMBL/GenBank/DDBJ databases">
        <title>A genome reference for cultivated species of the human gut microbiota.</title>
        <authorList>
            <person name="Zou Y."/>
            <person name="Xue W."/>
            <person name="Luo G."/>
        </authorList>
    </citation>
    <scope>NUCLEOTIDE SEQUENCE [LARGE SCALE GENOMIC DNA]</scope>
    <source>
        <strain evidence="14 15">AF22-21</strain>
    </source>
</reference>
<keyword evidence="5 14" id="KW-0418">Kinase</keyword>
<evidence type="ECO:0000256" key="1">
    <source>
        <dbReference type="ARBA" id="ARBA00012513"/>
    </source>
</evidence>
<proteinExistence type="predicted"/>
<sequence>MLNPGTMLSGRYEIIEMVGSGGMSEVYKAKCHVLNRFVAIKVLKPEFSSDVNFVTKFRIEAQSAAGLSHPNIVNVYDVGEDNGVYYIVMELVEGITLKEYIQKHGRIEPKEAIDFAIQIAQGVQAAHEHHTIHRDIKPQNIILANNGTLKVTDFGIAKAASSSTTTTNAMGSVHYISPEQARGGFSDERSDIYSLGITLYEMLTGHVPFEGENNVAIALMHIQSEMVSPREYYPDIPTSLEKIIRKCTQKKPERRYLTANALIADLYRVKENPNIDCIVVPKQTVPSSPTIEMTKQEMEMIKTGRQVDAAATQEVPPARPKTSEIQVNRPVMKPSQFDDLFPDDDDPEDEVSENDIGDDYQNDDEPEHDEDLDPRLKKIITVASVAIAVVLAILALVVIGNIAGWFPGGLFGGKATTEKTTGSDVLAPTDALSTTEQETIPMVNVVGLYKTAAEEQMKKNGFTNYTFKEQTDATVEKGYVISQSVDDGTAITKDTAITIVISSGKEMTSVPNVVNYEDSQATTLLEEAGLKVTHGYAYDDNVEKDHVISSDPVAGTEVEEGSTVKIIISNGKEQKKVVVPNLEGMSEADAAAKLTEFNLVGAPTYEYSDTVKEGQVISQDPVVNTEVDEQSTVSYVVSKGQEKVTYSVAFSGSLTNTEFDFDTFGKVNVSISYTIGRESYSVYSGSAGAGDFPLSIDGVQGLTGIETNSGTFTVTITDSEGIDVTSSFNTGGLSATFTQESGE</sequence>
<dbReference type="CDD" id="cd06577">
    <property type="entry name" value="PASTA_pknB"/>
    <property type="match status" value="3"/>
</dbReference>
<organism evidence="14 15">
    <name type="scientific">Coprococcus eutactus</name>
    <dbReference type="NCBI Taxonomy" id="33043"/>
    <lineage>
        <taxon>Bacteria</taxon>
        <taxon>Bacillati</taxon>
        <taxon>Bacillota</taxon>
        <taxon>Clostridia</taxon>
        <taxon>Lachnospirales</taxon>
        <taxon>Lachnospiraceae</taxon>
        <taxon>Coprococcus</taxon>
    </lineage>
</organism>
<evidence type="ECO:0000259" key="12">
    <source>
        <dbReference type="PROSITE" id="PS50011"/>
    </source>
</evidence>
<dbReference type="Proteomes" id="UP000283295">
    <property type="component" value="Unassembled WGS sequence"/>
</dbReference>
<evidence type="ECO:0000256" key="7">
    <source>
        <dbReference type="ARBA" id="ARBA00047899"/>
    </source>
</evidence>
<dbReference type="GO" id="GO:0004674">
    <property type="term" value="F:protein serine/threonine kinase activity"/>
    <property type="evidence" value="ECO:0007669"/>
    <property type="project" value="UniProtKB-KW"/>
</dbReference>
<comment type="catalytic activity">
    <reaction evidence="7">
        <text>L-threonyl-[protein] + ATP = O-phospho-L-threonyl-[protein] + ADP + H(+)</text>
        <dbReference type="Rhea" id="RHEA:46608"/>
        <dbReference type="Rhea" id="RHEA-COMP:11060"/>
        <dbReference type="Rhea" id="RHEA-COMP:11605"/>
        <dbReference type="ChEBI" id="CHEBI:15378"/>
        <dbReference type="ChEBI" id="CHEBI:30013"/>
        <dbReference type="ChEBI" id="CHEBI:30616"/>
        <dbReference type="ChEBI" id="CHEBI:61977"/>
        <dbReference type="ChEBI" id="CHEBI:456216"/>
        <dbReference type="EC" id="2.7.11.1"/>
    </reaction>
</comment>
<dbReference type="Gene3D" id="1.10.510.10">
    <property type="entry name" value="Transferase(Phosphotransferase) domain 1"/>
    <property type="match status" value="1"/>
</dbReference>
<keyword evidence="3" id="KW-0808">Transferase</keyword>
<feature type="domain" description="PASTA" evidence="13">
    <location>
        <begin position="504"/>
        <end position="570"/>
    </location>
</feature>
<dbReference type="GO" id="GO:0005524">
    <property type="term" value="F:ATP binding"/>
    <property type="evidence" value="ECO:0007669"/>
    <property type="project" value="UniProtKB-UniRule"/>
</dbReference>
<dbReference type="InterPro" id="IPR005543">
    <property type="entry name" value="PASTA_dom"/>
</dbReference>
<evidence type="ECO:0000256" key="8">
    <source>
        <dbReference type="ARBA" id="ARBA00048679"/>
    </source>
</evidence>
<keyword evidence="11" id="KW-1133">Transmembrane helix</keyword>
<evidence type="ECO:0000313" key="15">
    <source>
        <dbReference type="Proteomes" id="UP000283295"/>
    </source>
</evidence>
<comment type="catalytic activity">
    <reaction evidence="8">
        <text>L-seryl-[protein] + ATP = O-phospho-L-seryl-[protein] + ADP + H(+)</text>
        <dbReference type="Rhea" id="RHEA:17989"/>
        <dbReference type="Rhea" id="RHEA-COMP:9863"/>
        <dbReference type="Rhea" id="RHEA-COMP:11604"/>
        <dbReference type="ChEBI" id="CHEBI:15378"/>
        <dbReference type="ChEBI" id="CHEBI:29999"/>
        <dbReference type="ChEBI" id="CHEBI:30616"/>
        <dbReference type="ChEBI" id="CHEBI:83421"/>
        <dbReference type="ChEBI" id="CHEBI:456216"/>
        <dbReference type="EC" id="2.7.11.1"/>
    </reaction>
</comment>
<evidence type="ECO:0000256" key="9">
    <source>
        <dbReference type="PROSITE-ProRule" id="PRU10141"/>
    </source>
</evidence>
<dbReference type="EMBL" id="QRVK01000013">
    <property type="protein sequence ID" value="RGS42938.1"/>
    <property type="molecule type" value="Genomic_DNA"/>
</dbReference>
<keyword evidence="6 9" id="KW-0067">ATP-binding</keyword>
<evidence type="ECO:0000256" key="6">
    <source>
        <dbReference type="ARBA" id="ARBA00022840"/>
    </source>
</evidence>
<dbReference type="PROSITE" id="PS51178">
    <property type="entry name" value="PASTA"/>
    <property type="match status" value="3"/>
</dbReference>
<dbReference type="PANTHER" id="PTHR43289:SF34">
    <property type="entry name" value="SERINE_THREONINE-PROTEIN KINASE YBDM-RELATED"/>
    <property type="match status" value="1"/>
</dbReference>
<comment type="caution">
    <text evidence="14">The sequence shown here is derived from an EMBL/GenBank/DDBJ whole genome shotgun (WGS) entry which is preliminary data.</text>
</comment>